<feature type="signal peptide" evidence="2">
    <location>
        <begin position="1"/>
        <end position="16"/>
    </location>
</feature>
<keyword evidence="2" id="KW-0732">Signal</keyword>
<accession>A0ABQ8UE29</accession>
<protein>
    <submittedName>
        <fullName evidence="3">Uncharacterized protein</fullName>
    </submittedName>
</protein>
<evidence type="ECO:0000313" key="3">
    <source>
        <dbReference type="EMBL" id="KAJ4457540.1"/>
    </source>
</evidence>
<organism evidence="3 4">
    <name type="scientific">Paratrimastix pyriformis</name>
    <dbReference type="NCBI Taxonomy" id="342808"/>
    <lineage>
        <taxon>Eukaryota</taxon>
        <taxon>Metamonada</taxon>
        <taxon>Preaxostyla</taxon>
        <taxon>Paratrimastigidae</taxon>
        <taxon>Paratrimastix</taxon>
    </lineage>
</organism>
<name>A0ABQ8UE29_9EUKA</name>
<evidence type="ECO:0000256" key="2">
    <source>
        <dbReference type="SAM" id="SignalP"/>
    </source>
</evidence>
<dbReference type="EMBL" id="JAPMOS010000045">
    <property type="protein sequence ID" value="KAJ4457540.1"/>
    <property type="molecule type" value="Genomic_DNA"/>
</dbReference>
<comment type="caution">
    <text evidence="3">The sequence shown here is derived from an EMBL/GenBank/DDBJ whole genome shotgun (WGS) entry which is preliminary data.</text>
</comment>
<feature type="region of interest" description="Disordered" evidence="1">
    <location>
        <begin position="45"/>
        <end position="318"/>
    </location>
</feature>
<feature type="compositionally biased region" description="Acidic residues" evidence="1">
    <location>
        <begin position="303"/>
        <end position="318"/>
    </location>
</feature>
<feature type="compositionally biased region" description="Low complexity" evidence="1">
    <location>
        <begin position="52"/>
        <end position="61"/>
    </location>
</feature>
<feature type="compositionally biased region" description="Low complexity" evidence="1">
    <location>
        <begin position="202"/>
        <end position="212"/>
    </location>
</feature>
<evidence type="ECO:0000256" key="1">
    <source>
        <dbReference type="SAM" id="MobiDB-lite"/>
    </source>
</evidence>
<feature type="chain" id="PRO_5046653524" evidence="2">
    <location>
        <begin position="17"/>
        <end position="318"/>
    </location>
</feature>
<proteinExistence type="predicted"/>
<sequence length="318" mass="34640">MKSLFLLFALLGLSLAAKKSAPAQEDSGSKGGIFESVAGDNPFMKGVFSGFGNEQPSQEGGQQEGGGFKMPSFQLGKDMPGNDFDPYVDQSQGWGKANKQMPQFDITRNPAQLEDGDFLNGANPFSSKRAKPEQEYVPEEQGDGVNTPKVYKTESGDPEGQREVTEDPERVAQLMKSLGMDDSGEQAPAEKPAPAPKKGSKKPQAQPVAAPAPKRPVKKAPKKQAPVEEAPQEEAPQETQEAPQEEAPVTPHRRPFYRGGQYEAPVQVNERPSKKQAPQRYAVRSTQDRFFPKKKAAPKAPEPEPEPEAEQPQEEASE</sequence>
<gene>
    <name evidence="3" type="ORF">PAPYR_7018</name>
</gene>
<feature type="compositionally biased region" description="Low complexity" evidence="1">
    <location>
        <begin position="237"/>
        <end position="248"/>
    </location>
</feature>
<dbReference type="Proteomes" id="UP001141327">
    <property type="component" value="Unassembled WGS sequence"/>
</dbReference>
<feature type="compositionally biased region" description="Basic and acidic residues" evidence="1">
    <location>
        <begin position="151"/>
        <end position="170"/>
    </location>
</feature>
<reference evidence="3" key="1">
    <citation type="journal article" date="2022" name="bioRxiv">
        <title>Genomics of Preaxostyla Flagellates Illuminates Evolutionary Transitions and the Path Towards Mitochondrial Loss.</title>
        <authorList>
            <person name="Novak L.V.F."/>
            <person name="Treitli S.C."/>
            <person name="Pyrih J."/>
            <person name="Halakuc P."/>
            <person name="Pipaliya S.V."/>
            <person name="Vacek V."/>
            <person name="Brzon O."/>
            <person name="Soukal P."/>
            <person name="Eme L."/>
            <person name="Dacks J.B."/>
            <person name="Karnkowska A."/>
            <person name="Elias M."/>
            <person name="Hampl V."/>
        </authorList>
    </citation>
    <scope>NUCLEOTIDE SEQUENCE</scope>
    <source>
        <strain evidence="3">RCP-MX</strain>
    </source>
</reference>
<keyword evidence="4" id="KW-1185">Reference proteome</keyword>
<evidence type="ECO:0000313" key="4">
    <source>
        <dbReference type="Proteomes" id="UP001141327"/>
    </source>
</evidence>